<dbReference type="InterPro" id="IPR032675">
    <property type="entry name" value="LRR_dom_sf"/>
</dbReference>
<evidence type="ECO:0000313" key="4">
    <source>
        <dbReference type="Proteomes" id="UP000265515"/>
    </source>
</evidence>
<gene>
    <name evidence="3" type="ORF">CBR_g27971</name>
</gene>
<proteinExistence type="predicted"/>
<dbReference type="EMBL" id="BFEA01000303">
    <property type="protein sequence ID" value="GBG78747.1"/>
    <property type="molecule type" value="Genomic_DNA"/>
</dbReference>
<sequence>MERGGESITDERNVEADEGQEDGEPTAATYDCSGGSRHHQGGDDGGDGHDDDDDDDGYGGYGGAAEAASAIIGRGVAAEWSRLSEDLLLRIFSLLPTIDRFRVCCVCRMWRHMSLSPNPGYWREANLYSLSSSKPHLTEQAVKAVVLRSKGMLVNLSIQCCQLSLLEYIGCNCPMLEGLIVGDVRFWSPNGPRGEWMPAVHAFVHGCGARLQSLKILFQVTEGDRRRRRELSAVVAALATGLPNLVSLVLHVTGQQRLQDDDVSVLTQHLPRLEVLKLTGAHITDASLDLIGTRLLSLRSLHVDGCRSLHQEAVDSLRSRRKNLHVSASGGFFWHPPTGVDDEDWAIMTVYAPVEYKEKIKFYAALPSWIPDVENLILAGDWNTVFNPGLDSPNPTPIREDTFVLTSLKGAQSLHDVKDLWDKVGSVWHSTEKVRSLMPRLRWVELNYERIKKAAVPTHWKRTLNKDQEQSSGFWVVDPENSSQLWKVLGPDPGPGTKVQIWRKKQDRNQTALIFEDEETVKTTVGLEEARVNKQVSHGSSVCQMVMVPHDRLIIEPLPFGWNQIPPAPPVLVYLYEAKIGVQILQDRVSRKPVTVATSRLTDLQSVGDGGFRLPQALQNTQKAAIPKTGVSAVASIIADNSLGYMA</sequence>
<dbReference type="PROSITE" id="PS50181">
    <property type="entry name" value="FBOX"/>
    <property type="match status" value="1"/>
</dbReference>
<feature type="region of interest" description="Disordered" evidence="1">
    <location>
        <begin position="1"/>
        <end position="60"/>
    </location>
</feature>
<keyword evidence="4" id="KW-1185">Reference proteome</keyword>
<dbReference type="InterPro" id="IPR001810">
    <property type="entry name" value="F-box_dom"/>
</dbReference>
<dbReference type="Gramene" id="GBG78747">
    <property type="protein sequence ID" value="GBG78747"/>
    <property type="gene ID" value="CBR_g27971"/>
</dbReference>
<feature type="domain" description="F-box" evidence="2">
    <location>
        <begin position="77"/>
        <end position="125"/>
    </location>
</feature>
<dbReference type="PANTHER" id="PTHR38926:SF5">
    <property type="entry name" value="F-BOX AND LEUCINE-RICH REPEAT PROTEIN 6"/>
    <property type="match status" value="1"/>
</dbReference>
<dbReference type="SUPFAM" id="SSF56219">
    <property type="entry name" value="DNase I-like"/>
    <property type="match status" value="1"/>
</dbReference>
<name>A0A388L8W8_CHABU</name>
<dbReference type="Pfam" id="PF00646">
    <property type="entry name" value="F-box"/>
    <property type="match status" value="1"/>
</dbReference>
<dbReference type="Proteomes" id="UP000265515">
    <property type="component" value="Unassembled WGS sequence"/>
</dbReference>
<comment type="caution">
    <text evidence="3">The sequence shown here is derived from an EMBL/GenBank/DDBJ whole genome shotgun (WGS) entry which is preliminary data.</text>
</comment>
<dbReference type="AlphaFoldDB" id="A0A388L8W8"/>
<dbReference type="CDD" id="cd09917">
    <property type="entry name" value="F-box_SF"/>
    <property type="match status" value="1"/>
</dbReference>
<dbReference type="STRING" id="69332.A0A388L8W8"/>
<accession>A0A388L8W8</accession>
<dbReference type="InterPro" id="IPR036691">
    <property type="entry name" value="Endo/exonu/phosph_ase_sf"/>
</dbReference>
<dbReference type="Gene3D" id="3.80.10.10">
    <property type="entry name" value="Ribonuclease Inhibitor"/>
    <property type="match status" value="1"/>
</dbReference>
<dbReference type="SUPFAM" id="SSF52047">
    <property type="entry name" value="RNI-like"/>
    <property type="match status" value="1"/>
</dbReference>
<dbReference type="SMART" id="SM00256">
    <property type="entry name" value="FBOX"/>
    <property type="match status" value="1"/>
</dbReference>
<organism evidence="3 4">
    <name type="scientific">Chara braunii</name>
    <name type="common">Braun's stonewort</name>
    <dbReference type="NCBI Taxonomy" id="69332"/>
    <lineage>
        <taxon>Eukaryota</taxon>
        <taxon>Viridiplantae</taxon>
        <taxon>Streptophyta</taxon>
        <taxon>Charophyceae</taxon>
        <taxon>Charales</taxon>
        <taxon>Characeae</taxon>
        <taxon>Chara</taxon>
    </lineage>
</organism>
<dbReference type="PANTHER" id="PTHR38926">
    <property type="entry name" value="F-BOX DOMAIN CONTAINING PROTEIN, EXPRESSED"/>
    <property type="match status" value="1"/>
</dbReference>
<evidence type="ECO:0000313" key="3">
    <source>
        <dbReference type="EMBL" id="GBG78747.1"/>
    </source>
</evidence>
<feature type="compositionally biased region" description="Basic and acidic residues" evidence="1">
    <location>
        <begin position="1"/>
        <end position="15"/>
    </location>
</feature>
<evidence type="ECO:0000259" key="2">
    <source>
        <dbReference type="PROSITE" id="PS50181"/>
    </source>
</evidence>
<reference evidence="3 4" key="1">
    <citation type="journal article" date="2018" name="Cell">
        <title>The Chara Genome: Secondary Complexity and Implications for Plant Terrestrialization.</title>
        <authorList>
            <person name="Nishiyama T."/>
            <person name="Sakayama H."/>
            <person name="Vries J.D."/>
            <person name="Buschmann H."/>
            <person name="Saint-Marcoux D."/>
            <person name="Ullrich K.K."/>
            <person name="Haas F.B."/>
            <person name="Vanderstraeten L."/>
            <person name="Becker D."/>
            <person name="Lang D."/>
            <person name="Vosolsobe S."/>
            <person name="Rombauts S."/>
            <person name="Wilhelmsson P.K.I."/>
            <person name="Janitza P."/>
            <person name="Kern R."/>
            <person name="Heyl A."/>
            <person name="Rumpler F."/>
            <person name="Villalobos L.I.A.C."/>
            <person name="Clay J.M."/>
            <person name="Skokan R."/>
            <person name="Toyoda A."/>
            <person name="Suzuki Y."/>
            <person name="Kagoshima H."/>
            <person name="Schijlen E."/>
            <person name="Tajeshwar N."/>
            <person name="Catarino B."/>
            <person name="Hetherington A.J."/>
            <person name="Saltykova A."/>
            <person name="Bonnot C."/>
            <person name="Breuninger H."/>
            <person name="Symeonidi A."/>
            <person name="Radhakrishnan G.V."/>
            <person name="Van Nieuwerburgh F."/>
            <person name="Deforce D."/>
            <person name="Chang C."/>
            <person name="Karol K.G."/>
            <person name="Hedrich R."/>
            <person name="Ulvskov P."/>
            <person name="Glockner G."/>
            <person name="Delwiche C.F."/>
            <person name="Petrasek J."/>
            <person name="Van de Peer Y."/>
            <person name="Friml J."/>
            <person name="Beilby M."/>
            <person name="Dolan L."/>
            <person name="Kohara Y."/>
            <person name="Sugano S."/>
            <person name="Fujiyama A."/>
            <person name="Delaux P.-M."/>
            <person name="Quint M."/>
            <person name="TheiBen G."/>
            <person name="Hagemann M."/>
            <person name="Harholt J."/>
            <person name="Dunand C."/>
            <person name="Zachgo S."/>
            <person name="Langdale J."/>
            <person name="Maumus F."/>
            <person name="Straeten D.V.D."/>
            <person name="Gould S.B."/>
            <person name="Rensing S.A."/>
        </authorList>
    </citation>
    <scope>NUCLEOTIDE SEQUENCE [LARGE SCALE GENOMIC DNA]</scope>
    <source>
        <strain evidence="3 4">S276</strain>
    </source>
</reference>
<evidence type="ECO:0000256" key="1">
    <source>
        <dbReference type="SAM" id="MobiDB-lite"/>
    </source>
</evidence>
<dbReference type="Gene3D" id="1.20.1280.50">
    <property type="match status" value="1"/>
</dbReference>
<protein>
    <recommendedName>
        <fullName evidence="2">F-box domain-containing protein</fullName>
    </recommendedName>
</protein>
<dbReference type="OrthoDB" id="550575at2759"/>